<evidence type="ECO:0000313" key="1">
    <source>
        <dbReference type="EMBL" id="DAD68115.1"/>
    </source>
</evidence>
<dbReference type="EMBL" id="BK014692">
    <property type="protein sequence ID" value="DAD68115.1"/>
    <property type="molecule type" value="Genomic_DNA"/>
</dbReference>
<proteinExistence type="predicted"/>
<organism evidence="1">
    <name type="scientific">Siphoviridae sp. ctj495</name>
    <dbReference type="NCBI Taxonomy" id="2823592"/>
    <lineage>
        <taxon>Viruses</taxon>
        <taxon>Duplodnaviria</taxon>
        <taxon>Heunggongvirae</taxon>
        <taxon>Uroviricota</taxon>
        <taxon>Caudoviricetes</taxon>
    </lineage>
</organism>
<accession>A0A8S5LE43</accession>
<sequence length="189" mass="22443">MIEAAPDNSYFEWLVDRTGDTRQAECPEESFMSLLEIMHQTPFRVTIQNDINRAQDGIDLRRAFVRENNDVSYVWLNEQSCSMLEMFIALAERMDMMLEDDDTPYSLEWYFWEMVKNCGLYDYTDEVLFNPRHEEEVDSILERINSRDYTKLGHGSMFPLRAIPLHGARDMRKAELWAQMNAYANEHYL</sequence>
<protein>
    <submittedName>
        <fullName evidence="1">Uncharacterized protein</fullName>
    </submittedName>
</protein>
<name>A0A8S5LE43_9CAUD</name>
<reference evidence="1" key="1">
    <citation type="journal article" date="2021" name="Proc. Natl. Acad. Sci. U.S.A.">
        <title>A Catalog of Tens of Thousands of Viruses from Human Metagenomes Reveals Hidden Associations with Chronic Diseases.</title>
        <authorList>
            <person name="Tisza M.J."/>
            <person name="Buck C.B."/>
        </authorList>
    </citation>
    <scope>NUCLEOTIDE SEQUENCE</scope>
    <source>
        <strain evidence="1">Ctj495</strain>
    </source>
</reference>